<dbReference type="Pfam" id="PF12706">
    <property type="entry name" value="Lactamase_B_2"/>
    <property type="match status" value="1"/>
</dbReference>
<dbReference type="Gene3D" id="3.60.15.10">
    <property type="entry name" value="Ribonuclease Z/Hydroxyacylglutathione hydrolase-like"/>
    <property type="match status" value="1"/>
</dbReference>
<dbReference type="PANTHER" id="PTHR15032:SF4">
    <property type="entry name" value="N-ACYL-PHOSPHATIDYLETHANOLAMINE-HYDROLYZING PHOSPHOLIPASE D"/>
    <property type="match status" value="1"/>
</dbReference>
<dbReference type="PIRSF" id="PIRSF038896">
    <property type="entry name" value="NAPE-PLD"/>
    <property type="match status" value="1"/>
</dbReference>
<dbReference type="GO" id="GO:0005737">
    <property type="term" value="C:cytoplasm"/>
    <property type="evidence" value="ECO:0007669"/>
    <property type="project" value="TreeGrafter"/>
</dbReference>
<reference evidence="2 3" key="1">
    <citation type="submission" date="2016-10" db="EMBL/GenBank/DDBJ databases">
        <authorList>
            <person name="de Groot N.N."/>
        </authorList>
    </citation>
    <scope>NUCLEOTIDE SEQUENCE [LARGE SCALE GENOMIC DNA]</scope>
    <source>
        <strain evidence="2 3">PYCC 4715</strain>
    </source>
</reference>
<dbReference type="GO" id="GO:0070290">
    <property type="term" value="F:N-acylphosphatidylethanolamine-specific phospholipase D activity"/>
    <property type="evidence" value="ECO:0007669"/>
    <property type="project" value="InterPro"/>
</dbReference>
<feature type="domain" description="Metallo-beta-lactamase" evidence="1">
    <location>
        <begin position="178"/>
        <end position="391"/>
    </location>
</feature>
<sequence>MSAPFKLSTRAKVGLGLLISYTSFEAYMHIRTSLLIRNRQKLPETLEQNEYRKFESAVVLGMFVNPFEEYRPQTGFEFLLVRIMELVESFYGNKIELHDMYPSPEGDFAEVDHLLKTFKPNYELMRHNSQILQLCFEKNDFADLYNTKKSTMNTSVSDQMLFTWLGQSCSLVQISGINFLTDPMFSDHLISKSFGPKRLVLSPMTVDDVMHATKDNLNFVLVSHNHPDHLDMEAAKQIGNLAYWIVPLGLKKILARKGIYKVIEMDWWEKISINGFINQESPAKFPDDLEIVCVPAMHWSGRHIVDSNTSLWGSFILQRNGQSLLYHAGDTGYVKELYELIGSKFGPVTLSLLPIGQYCPSWHQKPRHISPAESLRIASVLDSRYVLGIHFGTFKLSSEPILEPKNKLLDMAKQMGKSGLYKVPEFGLTYLYHLDDGLHYPHFHVGKGPAPRIETTQQ</sequence>
<name>A0A1L0BJI0_9ASCO</name>
<evidence type="ECO:0000313" key="2">
    <source>
        <dbReference type="EMBL" id="SGZ50338.1"/>
    </source>
</evidence>
<dbReference type="InterPro" id="IPR036866">
    <property type="entry name" value="RibonucZ/Hydroxyglut_hydro"/>
</dbReference>
<accession>A0A1L0BJI0</accession>
<dbReference type="GO" id="GO:0070292">
    <property type="term" value="P:N-acylphosphatidylethanolamine metabolic process"/>
    <property type="evidence" value="ECO:0007669"/>
    <property type="project" value="TreeGrafter"/>
</dbReference>
<evidence type="ECO:0000313" key="3">
    <source>
        <dbReference type="Proteomes" id="UP000182259"/>
    </source>
</evidence>
<dbReference type="EMBL" id="LT635764">
    <property type="protein sequence ID" value="SGZ50338.1"/>
    <property type="molecule type" value="Genomic_DNA"/>
</dbReference>
<proteinExistence type="predicted"/>
<dbReference type="PANTHER" id="PTHR15032">
    <property type="entry name" value="N-ACYL-PHOSPHATIDYLETHANOLAMINE-HYDROLYZING PHOSPHOLIPASE D"/>
    <property type="match status" value="1"/>
</dbReference>
<dbReference type="AlphaFoldDB" id="A0A1L0BJI0"/>
<dbReference type="SUPFAM" id="SSF56281">
    <property type="entry name" value="Metallo-hydrolase/oxidoreductase"/>
    <property type="match status" value="1"/>
</dbReference>
<organism evidence="2 3">
    <name type="scientific">Sungouiella intermedia</name>
    <dbReference type="NCBI Taxonomy" id="45354"/>
    <lineage>
        <taxon>Eukaryota</taxon>
        <taxon>Fungi</taxon>
        <taxon>Dikarya</taxon>
        <taxon>Ascomycota</taxon>
        <taxon>Saccharomycotina</taxon>
        <taxon>Pichiomycetes</taxon>
        <taxon>Metschnikowiaceae</taxon>
        <taxon>Sungouiella</taxon>
    </lineage>
</organism>
<dbReference type="GO" id="GO:0070291">
    <property type="term" value="P:N-acylethanolamine metabolic process"/>
    <property type="evidence" value="ECO:0007669"/>
    <property type="project" value="TreeGrafter"/>
</dbReference>
<dbReference type="GO" id="GO:0008270">
    <property type="term" value="F:zinc ion binding"/>
    <property type="evidence" value="ECO:0007669"/>
    <property type="project" value="InterPro"/>
</dbReference>
<gene>
    <name evidence="2" type="ORF">SAMEA4029009_CIC11G00000004043</name>
</gene>
<dbReference type="Proteomes" id="UP000182259">
    <property type="component" value="Chromosome I"/>
</dbReference>
<dbReference type="InterPro" id="IPR001279">
    <property type="entry name" value="Metallo-B-lactamas"/>
</dbReference>
<protein>
    <submittedName>
        <fullName evidence="2">CIC11C00000004043</fullName>
    </submittedName>
</protein>
<dbReference type="InterPro" id="IPR024884">
    <property type="entry name" value="NAPE-PLD"/>
</dbReference>
<evidence type="ECO:0000259" key="1">
    <source>
        <dbReference type="Pfam" id="PF12706"/>
    </source>
</evidence>